<name>A0AAN8JHV5_PATCE</name>
<keyword evidence="2" id="KW-1185">Reference proteome</keyword>
<sequence>MQLVLLCRETDLKYFGHEAIFGPVVNEIKDIEINGLRLSDGNIIKGTLHSIVGDNLGSHMIGGFLECFSCEYFCRYCCISKTDFHNDVSPSLGRRRTIENYEECFGELNDNPGFESYMGIKSNSLFNRLNYYHVVSGLPPCLGHDLFEGVVSYDMKLMIDFFIKSLKWFTFDKLNRHIEKFRYVGKDALDKPAPVTVSSERIGGHAVQNWVFVRLFSLIIGVYIQDVDDEVWQLYLKLKLIVELICSPTISYGQIAFLQISIDEYLENRIKCFPEHRLRPKHHFIQHYPELILKFGPLIRLWTMRFESKHSYFKECARKLKNYKHLTKTLCGRHQFLQSYYSVGSLFKDDLSDDGSLPFEPHMYSDSINNAIKAKGFNTSTRISSKIIYKGTEYKCHMMVTVNSNNIGLLFGKIQSIIIHNLMPYLIVDVYQGTPVSCFGVFSVEDYHINTLCLSISELVDPYPISVYCINGSNYISAKHHVEH</sequence>
<dbReference type="AlphaFoldDB" id="A0AAN8JHV5"/>
<dbReference type="PANTHER" id="PTHR31912">
    <property type="entry name" value="IP13529P"/>
    <property type="match status" value="1"/>
</dbReference>
<protein>
    <recommendedName>
        <fullName evidence="3">Transposase</fullName>
    </recommendedName>
</protein>
<proteinExistence type="predicted"/>
<accession>A0AAN8JHV5</accession>
<reference evidence="1 2" key="1">
    <citation type="submission" date="2024-01" db="EMBL/GenBank/DDBJ databases">
        <title>The genome of the rayed Mediterranean limpet Patella caerulea (Linnaeus, 1758).</title>
        <authorList>
            <person name="Anh-Thu Weber A."/>
            <person name="Halstead-Nussloch G."/>
        </authorList>
    </citation>
    <scope>NUCLEOTIDE SEQUENCE [LARGE SCALE GENOMIC DNA]</scope>
    <source>
        <strain evidence="1">AATW-2023a</strain>
        <tissue evidence="1">Whole specimen</tissue>
    </source>
</reference>
<evidence type="ECO:0008006" key="3">
    <source>
        <dbReference type="Google" id="ProtNLM"/>
    </source>
</evidence>
<evidence type="ECO:0000313" key="2">
    <source>
        <dbReference type="Proteomes" id="UP001347796"/>
    </source>
</evidence>
<dbReference type="EMBL" id="JAZGQO010000010">
    <property type="protein sequence ID" value="KAK6177817.1"/>
    <property type="molecule type" value="Genomic_DNA"/>
</dbReference>
<evidence type="ECO:0000313" key="1">
    <source>
        <dbReference type="EMBL" id="KAK6177817.1"/>
    </source>
</evidence>
<gene>
    <name evidence="1" type="ORF">SNE40_015846</name>
</gene>
<comment type="caution">
    <text evidence="1">The sequence shown here is derived from an EMBL/GenBank/DDBJ whole genome shotgun (WGS) entry which is preliminary data.</text>
</comment>
<organism evidence="1 2">
    <name type="scientific">Patella caerulea</name>
    <name type="common">Rayed Mediterranean limpet</name>
    <dbReference type="NCBI Taxonomy" id="87958"/>
    <lineage>
        <taxon>Eukaryota</taxon>
        <taxon>Metazoa</taxon>
        <taxon>Spiralia</taxon>
        <taxon>Lophotrochozoa</taxon>
        <taxon>Mollusca</taxon>
        <taxon>Gastropoda</taxon>
        <taxon>Patellogastropoda</taxon>
        <taxon>Patelloidea</taxon>
        <taxon>Patellidae</taxon>
        <taxon>Patella</taxon>
    </lineage>
</organism>
<dbReference type="PANTHER" id="PTHR31912:SF35">
    <property type="entry name" value="C2H2-TYPE DOMAIN-CONTAINING PROTEIN"/>
    <property type="match status" value="1"/>
</dbReference>
<dbReference type="Proteomes" id="UP001347796">
    <property type="component" value="Unassembled WGS sequence"/>
</dbReference>